<evidence type="ECO:0000256" key="8">
    <source>
        <dbReference type="ARBA" id="ARBA00031347"/>
    </source>
</evidence>
<dbReference type="InterPro" id="IPR007255">
    <property type="entry name" value="COG8"/>
</dbReference>
<accession>A0AAF0EDA5</accession>
<reference evidence="9" key="1">
    <citation type="submission" date="2023-03" db="EMBL/GenBank/DDBJ databases">
        <title>Mating type loci evolution in Malassezia.</title>
        <authorList>
            <person name="Coelho M.A."/>
        </authorList>
    </citation>
    <scope>NUCLEOTIDE SEQUENCE</scope>
    <source>
        <strain evidence="9">CBS 12830</strain>
    </source>
</reference>
<proteinExistence type="inferred from homology"/>
<sequence>MEAGAADPAGPVDVDALTEVAIQLQLVDEDEIKSSRAYQRELMRYLHELLTSSEETVQQQPAQQQAAVASLRHQISELCVKHTDSFVRAQTSFNELPGVLARADQRLASLTETHMPRLTKAAAAFDAEAQRLLETRQVVMEVKEAHQKGLLDILRVSSYVRRYVSQGQYEQALQLLAPFMDVLPPPNGDASSMARLLRDDIFQAIAYTERVLVQALCDVPIQVPQARHLATLLLRTVQIAQKPYRGTSVDLRASDVCFHMLHASMHRVKASLSLTQGAFSAIDAWEDIIQSTCRVVLSLFVDDVVEGCTADPACELLIGSFVAHATDQLYAFLSSYLYTTTHHLPGPPTRWCSVAEHIDAIHSKLCDVSENVGHVGAALALELVPYKGDPSSHLSAWDHAALTLWTTALAAIEWDRHEALPAWPKGPLPAHAVPASVFSFPTLLQGAGQLVTALNTLRYFAPRPIQTHAMQALAEHLAQHVPCMNEARTCFVDVLAPWAASALVQGVFDDKQDARAALCACPAWTPFTHTTPSPA</sequence>
<evidence type="ECO:0000256" key="4">
    <source>
        <dbReference type="ARBA" id="ARBA00022448"/>
    </source>
</evidence>
<dbReference type="AlphaFoldDB" id="A0AAF0EDA5"/>
<name>A0AAF0EDA5_9BASI</name>
<evidence type="ECO:0000256" key="2">
    <source>
        <dbReference type="ARBA" id="ARBA00006419"/>
    </source>
</evidence>
<comment type="subcellular location">
    <subcellularLocation>
        <location evidence="1">Golgi apparatus membrane</location>
        <topology evidence="1">Peripheral membrane protein</topology>
    </subcellularLocation>
</comment>
<comment type="similarity">
    <text evidence="2">Belongs to the COG8 family.</text>
</comment>
<keyword evidence="5" id="KW-0653">Protein transport</keyword>
<organism evidence="9 10">
    <name type="scientific">Malassezia equina</name>
    <dbReference type="NCBI Taxonomy" id="1381935"/>
    <lineage>
        <taxon>Eukaryota</taxon>
        <taxon>Fungi</taxon>
        <taxon>Dikarya</taxon>
        <taxon>Basidiomycota</taxon>
        <taxon>Ustilaginomycotina</taxon>
        <taxon>Malasseziomycetes</taxon>
        <taxon>Malasseziales</taxon>
        <taxon>Malasseziaceae</taxon>
        <taxon>Malassezia</taxon>
    </lineage>
</organism>
<dbReference type="GO" id="GO:0000139">
    <property type="term" value="C:Golgi membrane"/>
    <property type="evidence" value="ECO:0007669"/>
    <property type="project" value="UniProtKB-SubCell"/>
</dbReference>
<dbReference type="Proteomes" id="UP001214415">
    <property type="component" value="Chromosome 2"/>
</dbReference>
<dbReference type="EMBL" id="CP119901">
    <property type="protein sequence ID" value="WFD22445.1"/>
    <property type="molecule type" value="Genomic_DNA"/>
</dbReference>
<keyword evidence="7" id="KW-0472">Membrane</keyword>
<evidence type="ECO:0000313" key="10">
    <source>
        <dbReference type="Proteomes" id="UP001214415"/>
    </source>
</evidence>
<keyword evidence="10" id="KW-1185">Reference proteome</keyword>
<evidence type="ECO:0000256" key="1">
    <source>
        <dbReference type="ARBA" id="ARBA00004395"/>
    </source>
</evidence>
<keyword evidence="6" id="KW-0333">Golgi apparatus</keyword>
<evidence type="ECO:0000256" key="5">
    <source>
        <dbReference type="ARBA" id="ARBA00022927"/>
    </source>
</evidence>
<protein>
    <recommendedName>
        <fullName evidence="3">Conserved oligomeric Golgi complex subunit 8</fullName>
    </recommendedName>
    <alternativeName>
        <fullName evidence="8">Component of oligomeric Golgi complex 8</fullName>
    </alternativeName>
</protein>
<gene>
    <name evidence="9" type="ORF">MEQU1_001116</name>
</gene>
<dbReference type="GO" id="GO:0006891">
    <property type="term" value="P:intra-Golgi vesicle-mediated transport"/>
    <property type="evidence" value="ECO:0007669"/>
    <property type="project" value="TreeGrafter"/>
</dbReference>
<evidence type="ECO:0000256" key="3">
    <source>
        <dbReference type="ARBA" id="ARBA00020983"/>
    </source>
</evidence>
<dbReference type="GO" id="GO:0015031">
    <property type="term" value="P:protein transport"/>
    <property type="evidence" value="ECO:0007669"/>
    <property type="project" value="UniProtKB-KW"/>
</dbReference>
<evidence type="ECO:0000256" key="6">
    <source>
        <dbReference type="ARBA" id="ARBA00023034"/>
    </source>
</evidence>
<dbReference type="GO" id="GO:0017119">
    <property type="term" value="C:Golgi transport complex"/>
    <property type="evidence" value="ECO:0007669"/>
    <property type="project" value="InterPro"/>
</dbReference>
<dbReference type="PANTHER" id="PTHR21311">
    <property type="entry name" value="CONSERVED OLIGOMERIC GOLGI COMPLEX COMPONENT 8"/>
    <property type="match status" value="1"/>
</dbReference>
<keyword evidence="4" id="KW-0813">Transport</keyword>
<dbReference type="Pfam" id="PF04124">
    <property type="entry name" value="Dor1"/>
    <property type="match status" value="1"/>
</dbReference>
<dbReference type="PANTHER" id="PTHR21311:SF0">
    <property type="entry name" value="CONSERVED OLIGOMERIC GOLGI COMPLEX SUBUNIT 8"/>
    <property type="match status" value="1"/>
</dbReference>
<evidence type="ECO:0000313" key="9">
    <source>
        <dbReference type="EMBL" id="WFD22445.1"/>
    </source>
</evidence>
<evidence type="ECO:0000256" key="7">
    <source>
        <dbReference type="ARBA" id="ARBA00023136"/>
    </source>
</evidence>